<evidence type="ECO:0000256" key="1">
    <source>
        <dbReference type="ARBA" id="ARBA00004123"/>
    </source>
</evidence>
<dbReference type="AlphaFoldDB" id="A0AAP0CI24"/>
<dbReference type="Proteomes" id="UP001408789">
    <property type="component" value="Unassembled WGS sequence"/>
</dbReference>
<feature type="domain" description="MBD" evidence="7">
    <location>
        <begin position="57"/>
        <end position="150"/>
    </location>
</feature>
<comment type="caution">
    <text evidence="8">The sequence shown here is derived from an EMBL/GenBank/DDBJ whole genome shotgun (WGS) entry which is preliminary data.</text>
</comment>
<dbReference type="SUPFAM" id="SSF54171">
    <property type="entry name" value="DNA-binding domain"/>
    <property type="match status" value="2"/>
</dbReference>
<protein>
    <recommendedName>
        <fullName evidence="7">MBD domain-containing protein</fullName>
    </recommendedName>
</protein>
<dbReference type="Pfam" id="PF01429">
    <property type="entry name" value="MBD"/>
    <property type="match status" value="2"/>
</dbReference>
<dbReference type="EMBL" id="JBCNJP010000025">
    <property type="protein sequence ID" value="KAK9053738.1"/>
    <property type="molecule type" value="Genomic_DNA"/>
</dbReference>
<evidence type="ECO:0000256" key="4">
    <source>
        <dbReference type="ARBA" id="ARBA00023163"/>
    </source>
</evidence>
<dbReference type="PROSITE" id="PS50982">
    <property type="entry name" value="MBD"/>
    <property type="match status" value="2"/>
</dbReference>
<evidence type="ECO:0000256" key="3">
    <source>
        <dbReference type="ARBA" id="ARBA00023125"/>
    </source>
</evidence>
<keyword evidence="9" id="KW-1185">Reference proteome</keyword>
<dbReference type="PANTHER" id="PTHR12396">
    <property type="entry name" value="METHYL-CPG BINDING PROTEIN, MBD"/>
    <property type="match status" value="1"/>
</dbReference>
<sequence>MEEPVTDGDDYARHRQLALVDDVTPISHSISSSSSITLHHTSPLRKATGSDGVHSNSVSPTNMKFTLPKGWSVKKVPRKFGGLIDKSLDRRKFCSNPCDVEPSYQECSYYRDPETGRQFRSLKEVERYISEGVTPPQTRVKRLKYYHDAKVENHTNEGVTPTKTRGKRVNYHHIEKMLDWEENNDNQYELAIVSTPPPLPPPPFKLPDGWIVEEVPRRSGGSADKYYYEQGSGKKFRSLLAVERHITQAEENLPLSVVLEEIREKNLPISKAFKLSSPIKSCGSYNSWKKNMISRKEKTCLPSKVNWVIADSGGDDAWNAYVDQTLVPDSVKQQWGNTFMISINNTKHNTPDSG</sequence>
<dbReference type="InterPro" id="IPR016177">
    <property type="entry name" value="DNA-bd_dom_sf"/>
</dbReference>
<keyword evidence="5" id="KW-0539">Nucleus</keyword>
<dbReference type="Gene3D" id="3.30.890.10">
    <property type="entry name" value="Methyl-cpg-binding Protein 2, Chain A"/>
    <property type="match status" value="2"/>
</dbReference>
<feature type="domain" description="MBD" evidence="7">
    <location>
        <begin position="196"/>
        <end position="267"/>
    </location>
</feature>
<evidence type="ECO:0000313" key="9">
    <source>
        <dbReference type="Proteomes" id="UP001408789"/>
    </source>
</evidence>
<keyword evidence="4" id="KW-0804">Transcription</keyword>
<organism evidence="8 9">
    <name type="scientific">Deinandra increscens subsp. villosa</name>
    <dbReference type="NCBI Taxonomy" id="3103831"/>
    <lineage>
        <taxon>Eukaryota</taxon>
        <taxon>Viridiplantae</taxon>
        <taxon>Streptophyta</taxon>
        <taxon>Embryophyta</taxon>
        <taxon>Tracheophyta</taxon>
        <taxon>Spermatophyta</taxon>
        <taxon>Magnoliopsida</taxon>
        <taxon>eudicotyledons</taxon>
        <taxon>Gunneridae</taxon>
        <taxon>Pentapetalae</taxon>
        <taxon>asterids</taxon>
        <taxon>campanulids</taxon>
        <taxon>Asterales</taxon>
        <taxon>Asteraceae</taxon>
        <taxon>Asteroideae</taxon>
        <taxon>Heliantheae alliance</taxon>
        <taxon>Madieae</taxon>
        <taxon>Madiinae</taxon>
        <taxon>Deinandra</taxon>
    </lineage>
</organism>
<keyword evidence="3" id="KW-0238">DNA-binding</keyword>
<evidence type="ECO:0000256" key="5">
    <source>
        <dbReference type="ARBA" id="ARBA00023242"/>
    </source>
</evidence>
<dbReference type="GO" id="GO:0003677">
    <property type="term" value="F:DNA binding"/>
    <property type="evidence" value="ECO:0007669"/>
    <property type="project" value="UniProtKB-KW"/>
</dbReference>
<comment type="subcellular location">
    <subcellularLocation>
        <location evidence="1">Nucleus</location>
    </subcellularLocation>
</comment>
<keyword evidence="2" id="KW-0805">Transcription regulation</keyword>
<dbReference type="InterPro" id="IPR001739">
    <property type="entry name" value="Methyl_CpG_DNA-bd"/>
</dbReference>
<feature type="compositionally biased region" description="Low complexity" evidence="6">
    <location>
        <begin position="30"/>
        <end position="41"/>
    </location>
</feature>
<dbReference type="PANTHER" id="PTHR12396:SF38">
    <property type="entry name" value="METHYL-CPG-BINDING DOMAIN-CONTAINING PROTEIN 7"/>
    <property type="match status" value="1"/>
</dbReference>
<gene>
    <name evidence="8" type="ORF">SSX86_024812</name>
</gene>
<accession>A0AAP0CI24</accession>
<dbReference type="GO" id="GO:0005634">
    <property type="term" value="C:nucleus"/>
    <property type="evidence" value="ECO:0007669"/>
    <property type="project" value="UniProtKB-SubCell"/>
</dbReference>
<evidence type="ECO:0000256" key="6">
    <source>
        <dbReference type="SAM" id="MobiDB-lite"/>
    </source>
</evidence>
<proteinExistence type="predicted"/>
<evidence type="ECO:0000313" key="8">
    <source>
        <dbReference type="EMBL" id="KAK9053738.1"/>
    </source>
</evidence>
<reference evidence="8 9" key="1">
    <citation type="submission" date="2024-04" db="EMBL/GenBank/DDBJ databases">
        <title>The reference genome of an endangered Asteraceae, Deinandra increscens subsp. villosa, native to the Central Coast of California.</title>
        <authorList>
            <person name="Guilliams M."/>
            <person name="Hasenstab-Lehman K."/>
            <person name="Meyer R."/>
            <person name="Mcevoy S."/>
        </authorList>
    </citation>
    <scope>NUCLEOTIDE SEQUENCE [LARGE SCALE GENOMIC DNA]</scope>
    <source>
        <tissue evidence="8">Leaf</tissue>
    </source>
</reference>
<evidence type="ECO:0000259" key="7">
    <source>
        <dbReference type="PROSITE" id="PS50982"/>
    </source>
</evidence>
<evidence type="ECO:0000256" key="2">
    <source>
        <dbReference type="ARBA" id="ARBA00023015"/>
    </source>
</evidence>
<name>A0AAP0CI24_9ASTR</name>
<feature type="region of interest" description="Disordered" evidence="6">
    <location>
        <begin position="30"/>
        <end position="61"/>
    </location>
</feature>